<dbReference type="RefSeq" id="WP_046525770.1">
    <property type="nucleotide sequence ID" value="NZ_LAYY01000044.1"/>
</dbReference>
<dbReference type="OrthoDB" id="2941530at2"/>
<comment type="caution">
    <text evidence="1">The sequence shown here is derived from an EMBL/GenBank/DDBJ whole genome shotgun (WGS) entry which is preliminary data.</text>
</comment>
<keyword evidence="2" id="KW-1185">Reference proteome</keyword>
<evidence type="ECO:0000313" key="2">
    <source>
        <dbReference type="Proteomes" id="UP000034166"/>
    </source>
</evidence>
<protein>
    <submittedName>
        <fullName evidence="1">Uncharacterized protein</fullName>
    </submittedName>
</protein>
<name>A0A0M2SN44_9BACI</name>
<reference evidence="1 2" key="1">
    <citation type="submission" date="2015-04" db="EMBL/GenBank/DDBJ databases">
        <title>Taxonomic description and genome sequence of Bacillus campisalis sp. nov., a novel member of the genus Bacillus isolated from solar saltern.</title>
        <authorList>
            <person name="Mathan Kumar R."/>
            <person name="Kaur G."/>
            <person name="Kumar A."/>
            <person name="Singh N.K."/>
            <person name="Kaur N."/>
            <person name="Kumar N."/>
            <person name="Mayilraj S."/>
        </authorList>
    </citation>
    <scope>NUCLEOTIDE SEQUENCE [LARGE SCALE GENOMIC DNA]</scope>
    <source>
        <strain evidence="1 2">SA2-6</strain>
    </source>
</reference>
<gene>
    <name evidence="1" type="ORF">WQ57_21350</name>
</gene>
<proteinExistence type="predicted"/>
<dbReference type="PATRIC" id="fig|1408103.3.peg.4695"/>
<evidence type="ECO:0000313" key="1">
    <source>
        <dbReference type="EMBL" id="KKK36069.1"/>
    </source>
</evidence>
<dbReference type="AlphaFoldDB" id="A0A0M2SN44"/>
<sequence>MADTQQAQCTCEGANPLLCVAIPCGIEINLLGIEITVGPICINAEEVEENGAIDPKAQLEALQGLFGYLASQV</sequence>
<dbReference type="EMBL" id="LAYY01000044">
    <property type="protein sequence ID" value="KKK36069.1"/>
    <property type="molecule type" value="Genomic_DNA"/>
</dbReference>
<accession>A0A0M2SN44</accession>
<dbReference type="Proteomes" id="UP000034166">
    <property type="component" value="Unassembled WGS sequence"/>
</dbReference>
<organism evidence="1 2">
    <name type="scientific">Mesobacillus campisalis</name>
    <dbReference type="NCBI Taxonomy" id="1408103"/>
    <lineage>
        <taxon>Bacteria</taxon>
        <taxon>Bacillati</taxon>
        <taxon>Bacillota</taxon>
        <taxon>Bacilli</taxon>
        <taxon>Bacillales</taxon>
        <taxon>Bacillaceae</taxon>
        <taxon>Mesobacillus</taxon>
    </lineage>
</organism>